<organism evidence="6 7">
    <name type="scientific">Microtus ochrogaster</name>
    <name type="common">Prairie vole</name>
    <dbReference type="NCBI Taxonomy" id="79684"/>
    <lineage>
        <taxon>Eukaryota</taxon>
        <taxon>Metazoa</taxon>
        <taxon>Chordata</taxon>
        <taxon>Craniata</taxon>
        <taxon>Vertebrata</taxon>
        <taxon>Euteleostomi</taxon>
        <taxon>Mammalia</taxon>
        <taxon>Eutheria</taxon>
        <taxon>Euarchontoglires</taxon>
        <taxon>Glires</taxon>
        <taxon>Rodentia</taxon>
        <taxon>Myomorpha</taxon>
        <taxon>Muroidea</taxon>
        <taxon>Cricetidae</taxon>
        <taxon>Arvicolinae</taxon>
        <taxon>Microtus</taxon>
    </lineage>
</organism>
<dbReference type="InterPro" id="IPR010448">
    <property type="entry name" value="Torsin"/>
</dbReference>
<evidence type="ECO:0000256" key="2">
    <source>
        <dbReference type="ARBA" id="ARBA00006235"/>
    </source>
</evidence>
<protein>
    <submittedName>
        <fullName evidence="7">Torsin-3A</fullName>
    </submittedName>
</protein>
<evidence type="ECO:0000313" key="7">
    <source>
        <dbReference type="RefSeq" id="XP_005364067.1"/>
    </source>
</evidence>
<dbReference type="PANTHER" id="PTHR10760">
    <property type="entry name" value="TORSIN"/>
    <property type="match status" value="1"/>
</dbReference>
<dbReference type="InterPro" id="IPR049337">
    <property type="entry name" value="TOR1A_C"/>
</dbReference>
<dbReference type="InterPro" id="IPR027417">
    <property type="entry name" value="P-loop_NTPase"/>
</dbReference>
<feature type="compositionally biased region" description="Polar residues" evidence="3">
    <location>
        <begin position="26"/>
        <end position="35"/>
    </location>
</feature>
<comment type="similarity">
    <text evidence="2">Belongs to the ClpA/ClpB family. Torsin subfamily.</text>
</comment>
<evidence type="ECO:0000256" key="1">
    <source>
        <dbReference type="ARBA" id="ARBA00004319"/>
    </source>
</evidence>
<feature type="signal peptide" evidence="4">
    <location>
        <begin position="1"/>
        <end position="27"/>
    </location>
</feature>
<evidence type="ECO:0000259" key="5">
    <source>
        <dbReference type="Pfam" id="PF21376"/>
    </source>
</evidence>
<evidence type="ECO:0000256" key="4">
    <source>
        <dbReference type="SAM" id="SignalP"/>
    </source>
</evidence>
<proteinExistence type="inferred from homology"/>
<dbReference type="SUPFAM" id="SSF52540">
    <property type="entry name" value="P-loop containing nucleoside triphosphate hydrolases"/>
    <property type="match status" value="1"/>
</dbReference>
<sequence length="400" mass="45496">MLGGTFRLLLLLLLLLLLPLRPPGTQGHSGAASSGQEDEEPAAWPGVQRLKEQLRTVGTLSKRYWGLFSCTVWPDHCQDQEAPAPPLGWSLPLQWGRRSLDRLTEWFCRFQDCCTGGGDCRISNNLTGLESDLRVRLHGQHLASELVLRAVRGYLEKPQGDKALALSFHGWSGTGKNFVARMLAENLYRDGLRSDCVKMFISTFHFPHPKYADKYKEELRCQMQETRRRCHQTMFIFDEAEKLHPVLLELLGPHLELRVPETQGVEPPRAIFLFLSNLGGSVINKEVLGLLKAGWSREEITIQHLETLLQAEITVSTDSSFGSSRLVKENLIDFFVPFLPLEYRHVRLCVRDAFLSQDLLYTEEALDEIAKMMTYVPEEEQLFSSQGCKSISQRINLFLP</sequence>
<dbReference type="Pfam" id="PF21376">
    <property type="entry name" value="TOR1A_C"/>
    <property type="match status" value="1"/>
</dbReference>
<evidence type="ECO:0000313" key="6">
    <source>
        <dbReference type="Proteomes" id="UP000694915"/>
    </source>
</evidence>
<feature type="domain" description="Torsin-1A C-terminal" evidence="5">
    <location>
        <begin position="341"/>
        <end position="396"/>
    </location>
</feature>
<dbReference type="Proteomes" id="UP000694915">
    <property type="component" value="Chromosome 6"/>
</dbReference>
<keyword evidence="6" id="KW-1185">Reference proteome</keyword>
<gene>
    <name evidence="7" type="primary">Tor3a</name>
</gene>
<comment type="subcellular location">
    <subcellularLocation>
        <location evidence="1">Endoplasmic reticulum lumen</location>
    </subcellularLocation>
</comment>
<dbReference type="PANTHER" id="PTHR10760:SF3">
    <property type="entry name" value="TORSIN-3A"/>
    <property type="match status" value="1"/>
</dbReference>
<reference evidence="7" key="1">
    <citation type="submission" date="2025-08" db="UniProtKB">
        <authorList>
            <consortium name="RefSeq"/>
        </authorList>
    </citation>
    <scope>IDENTIFICATION</scope>
</reference>
<accession>A0ABM0LDS5</accession>
<feature type="chain" id="PRO_5047157889" evidence="4">
    <location>
        <begin position="28"/>
        <end position="400"/>
    </location>
</feature>
<dbReference type="Gene3D" id="3.40.50.300">
    <property type="entry name" value="P-loop containing nucleotide triphosphate hydrolases"/>
    <property type="match status" value="1"/>
</dbReference>
<dbReference type="GeneID" id="101980826"/>
<keyword evidence="4" id="KW-0732">Signal</keyword>
<evidence type="ECO:0000256" key="3">
    <source>
        <dbReference type="SAM" id="MobiDB-lite"/>
    </source>
</evidence>
<dbReference type="RefSeq" id="XP_005364067.1">
    <property type="nucleotide sequence ID" value="XM_005364010.3"/>
</dbReference>
<dbReference type="Pfam" id="PF06309">
    <property type="entry name" value="Torsin"/>
    <property type="match status" value="1"/>
</dbReference>
<name>A0ABM0LDS5_MICOH</name>
<feature type="region of interest" description="Disordered" evidence="3">
    <location>
        <begin position="26"/>
        <end position="45"/>
    </location>
</feature>